<evidence type="ECO:0000313" key="3">
    <source>
        <dbReference type="Proteomes" id="UP000075243"/>
    </source>
</evidence>
<keyword evidence="3" id="KW-1185">Reference proteome</keyword>
<feature type="domain" description="Reverse transcriptase Ty1/copia-type" evidence="1">
    <location>
        <begin position="3"/>
        <end position="181"/>
    </location>
</feature>
<dbReference type="EMBL" id="KQ483783">
    <property type="protein sequence ID" value="KYP41296.1"/>
    <property type="molecule type" value="Genomic_DNA"/>
</dbReference>
<gene>
    <name evidence="2" type="ORF">KK1_037354</name>
</gene>
<accession>A0A151RFG2</accession>
<dbReference type="PANTHER" id="PTHR11439">
    <property type="entry name" value="GAG-POL-RELATED RETROTRANSPOSON"/>
    <property type="match status" value="1"/>
</dbReference>
<dbReference type="InterPro" id="IPR013103">
    <property type="entry name" value="RVT_2"/>
</dbReference>
<dbReference type="PANTHER" id="PTHR11439:SF470">
    <property type="entry name" value="CYSTEINE-RICH RLK (RECEPTOR-LIKE PROTEIN KINASE) 8"/>
    <property type="match status" value="1"/>
</dbReference>
<dbReference type="Proteomes" id="UP000075243">
    <property type="component" value="Unassembled WGS sequence"/>
</dbReference>
<organism evidence="2 3">
    <name type="scientific">Cajanus cajan</name>
    <name type="common">Pigeon pea</name>
    <name type="synonym">Cajanus indicus</name>
    <dbReference type="NCBI Taxonomy" id="3821"/>
    <lineage>
        <taxon>Eukaryota</taxon>
        <taxon>Viridiplantae</taxon>
        <taxon>Streptophyta</taxon>
        <taxon>Embryophyta</taxon>
        <taxon>Tracheophyta</taxon>
        <taxon>Spermatophyta</taxon>
        <taxon>Magnoliopsida</taxon>
        <taxon>eudicotyledons</taxon>
        <taxon>Gunneridae</taxon>
        <taxon>Pentapetalae</taxon>
        <taxon>rosids</taxon>
        <taxon>fabids</taxon>
        <taxon>Fabales</taxon>
        <taxon>Fabaceae</taxon>
        <taxon>Papilionoideae</taxon>
        <taxon>50 kb inversion clade</taxon>
        <taxon>NPAAA clade</taxon>
        <taxon>indigoferoid/millettioid clade</taxon>
        <taxon>Phaseoleae</taxon>
        <taxon>Cajanus</taxon>
    </lineage>
</organism>
<name>A0A151RFG2_CAJCA</name>
<protein>
    <submittedName>
        <fullName evidence="2">Retrovirus-related Pol polyprotein from transposon TNT 1-94</fullName>
    </submittedName>
</protein>
<dbReference type="AlphaFoldDB" id="A0A151RFG2"/>
<evidence type="ECO:0000313" key="2">
    <source>
        <dbReference type="EMBL" id="KYP41296.1"/>
    </source>
</evidence>
<dbReference type="SUPFAM" id="SSF56672">
    <property type="entry name" value="DNA/RNA polymerases"/>
    <property type="match status" value="1"/>
</dbReference>
<dbReference type="OMA" id="GNNKSAC"/>
<dbReference type="Pfam" id="PF07727">
    <property type="entry name" value="RVT_2"/>
    <property type="match status" value="1"/>
</dbReference>
<dbReference type="Gramene" id="C.cajan_35604.t">
    <property type="protein sequence ID" value="C.cajan_35604.t.cds1"/>
    <property type="gene ID" value="C.cajan_35604"/>
</dbReference>
<proteinExistence type="predicted"/>
<sequence length="233" mass="26454">MVSVRTFLSVAVAKGWDIYQLDVHNAFLHGDLEEEVYMHFPLGFSVGSPGSACKLQRSLYGLKQSPRNWFAKLRDSLLNFGFQQSKADYTLFTFTRDQDFVAVLIYVDDILLAGNNKSACDQVKIHLSSCFKIKDLGKLKYFLGIEFARSSSGIFLSQRKFAMDILHECGLLGCKPYDFPMDQNHKLALADGPAYDDATRYRRLVGCLLYLTITRPELSYAVHTLSQFLQHPL</sequence>
<reference evidence="2" key="1">
    <citation type="journal article" date="2012" name="Nat. Biotechnol.">
        <title>Draft genome sequence of pigeonpea (Cajanus cajan), an orphan legume crop of resource-poor farmers.</title>
        <authorList>
            <person name="Varshney R.K."/>
            <person name="Chen W."/>
            <person name="Li Y."/>
            <person name="Bharti A.K."/>
            <person name="Saxena R.K."/>
            <person name="Schlueter J.A."/>
            <person name="Donoghue M.T."/>
            <person name="Azam S."/>
            <person name="Fan G."/>
            <person name="Whaley A.M."/>
            <person name="Farmer A.D."/>
            <person name="Sheridan J."/>
            <person name="Iwata A."/>
            <person name="Tuteja R."/>
            <person name="Penmetsa R.V."/>
            <person name="Wu W."/>
            <person name="Upadhyaya H.D."/>
            <person name="Yang S.P."/>
            <person name="Shah T."/>
            <person name="Saxena K.B."/>
            <person name="Michael T."/>
            <person name="McCombie W.R."/>
            <person name="Yang B."/>
            <person name="Zhang G."/>
            <person name="Yang H."/>
            <person name="Wang J."/>
            <person name="Spillane C."/>
            <person name="Cook D.R."/>
            <person name="May G.D."/>
            <person name="Xu X."/>
            <person name="Jackson S.A."/>
        </authorList>
    </citation>
    <scope>NUCLEOTIDE SEQUENCE [LARGE SCALE GENOMIC DNA]</scope>
</reference>
<dbReference type="InterPro" id="IPR043502">
    <property type="entry name" value="DNA/RNA_pol_sf"/>
</dbReference>
<evidence type="ECO:0000259" key="1">
    <source>
        <dbReference type="Pfam" id="PF07727"/>
    </source>
</evidence>